<evidence type="ECO:0000313" key="3">
    <source>
        <dbReference type="Proteomes" id="UP000280444"/>
    </source>
</evidence>
<feature type="transmembrane region" description="Helical" evidence="1">
    <location>
        <begin position="91"/>
        <end position="110"/>
    </location>
</feature>
<reference evidence="2 3" key="1">
    <citation type="submission" date="2018-11" db="EMBL/GenBank/DDBJ databases">
        <title>Genomes From Bacteria Associated with the Canine Oral Cavity: a Test Case for Automated Genome-Based Taxonomic Assignment.</title>
        <authorList>
            <person name="Coil D.A."/>
            <person name="Jospin G."/>
            <person name="Darling A.E."/>
            <person name="Wallis C."/>
            <person name="Davis I.J."/>
            <person name="Harris S."/>
            <person name="Eisen J.A."/>
            <person name="Holcombe L.J."/>
            <person name="O'Flynn C."/>
        </authorList>
    </citation>
    <scope>NUCLEOTIDE SEQUENCE [LARGE SCALE GENOMIC DNA]</scope>
    <source>
        <strain evidence="2 3">OH770</strain>
    </source>
</reference>
<dbReference type="Proteomes" id="UP000280444">
    <property type="component" value="Unassembled WGS sequence"/>
</dbReference>
<dbReference type="AlphaFoldDB" id="A0A3P1SET7"/>
<dbReference type="OrthoDB" id="3267889at2"/>
<feature type="transmembrane region" description="Helical" evidence="1">
    <location>
        <begin position="37"/>
        <end position="58"/>
    </location>
</feature>
<keyword evidence="1" id="KW-0812">Transmembrane</keyword>
<keyword evidence="1" id="KW-0472">Membrane</keyword>
<keyword evidence="3" id="KW-1185">Reference proteome</keyword>
<protein>
    <submittedName>
        <fullName evidence="2">Iron ABC transporter</fullName>
    </submittedName>
</protein>
<dbReference type="EMBL" id="RQZF01000005">
    <property type="protein sequence ID" value="RRC95265.1"/>
    <property type="molecule type" value="Genomic_DNA"/>
</dbReference>
<evidence type="ECO:0000256" key="1">
    <source>
        <dbReference type="SAM" id="Phobius"/>
    </source>
</evidence>
<evidence type="ECO:0000313" key="2">
    <source>
        <dbReference type="EMBL" id="RRC95265.1"/>
    </source>
</evidence>
<name>A0A3P1SET7_9ACTO</name>
<organism evidence="2 3">
    <name type="scientific">Schaalia canis</name>
    <dbReference type="NCBI Taxonomy" id="100469"/>
    <lineage>
        <taxon>Bacteria</taxon>
        <taxon>Bacillati</taxon>
        <taxon>Actinomycetota</taxon>
        <taxon>Actinomycetes</taxon>
        <taxon>Actinomycetales</taxon>
        <taxon>Actinomycetaceae</taxon>
        <taxon>Schaalia</taxon>
    </lineage>
</organism>
<comment type="caution">
    <text evidence="2">The sequence shown here is derived from an EMBL/GenBank/DDBJ whole genome shotgun (WGS) entry which is preliminary data.</text>
</comment>
<proteinExistence type="predicted"/>
<keyword evidence="1" id="KW-1133">Transmembrane helix</keyword>
<dbReference type="RefSeq" id="WP_124870350.1">
    <property type="nucleotide sequence ID" value="NZ_RQZF01000005.1"/>
</dbReference>
<accession>A0A3P1SET7</accession>
<gene>
    <name evidence="2" type="ORF">EII11_06425</name>
</gene>
<sequence>MRWSTKSTWLRIALLAAVFFAVPLVIAALTPDPYQSTSALIATLFVFFPAIVIVLAVWDGLAEGFSLLWLLAPFVAFLPSMYVFFNDSALIYGAAYSILALLANGVASLVDKGRTTR</sequence>
<feature type="transmembrane region" description="Helical" evidence="1">
    <location>
        <begin position="65"/>
        <end position="85"/>
    </location>
</feature>